<evidence type="ECO:0000313" key="2">
    <source>
        <dbReference type="EMBL" id="MBF4769040.1"/>
    </source>
</evidence>
<comment type="caution">
    <text evidence="2">The sequence shown here is derived from an EMBL/GenBank/DDBJ whole genome shotgun (WGS) entry which is preliminary data.</text>
</comment>
<dbReference type="RefSeq" id="WP_194697191.1">
    <property type="nucleotide sequence ID" value="NZ_JADKPO010000020.1"/>
</dbReference>
<accession>A0A930VQI3</accession>
<evidence type="ECO:0000313" key="3">
    <source>
        <dbReference type="Proteomes" id="UP000660668"/>
    </source>
</evidence>
<feature type="compositionally biased region" description="Basic and acidic residues" evidence="1">
    <location>
        <begin position="173"/>
        <end position="183"/>
    </location>
</feature>
<dbReference type="AlphaFoldDB" id="A0A930VQI3"/>
<dbReference type="EMBL" id="JADKPO010000020">
    <property type="protein sequence ID" value="MBF4769040.1"/>
    <property type="molecule type" value="Genomic_DNA"/>
</dbReference>
<protein>
    <submittedName>
        <fullName evidence="2">Uncharacterized protein</fullName>
    </submittedName>
</protein>
<evidence type="ECO:0000256" key="1">
    <source>
        <dbReference type="SAM" id="MobiDB-lite"/>
    </source>
</evidence>
<sequence>MDSKSTSALEKVGGTKISRRTVTRGVAWSVPVAAVAINAPAYASSQPPVVAGQCGVACKHPGLGQNDKTYHFTFCFKVGDEAVDDNTIYLGLMTINGDAGRQAHSGDDDLVIVGGSGTNTCVYVDADGFGTSETGFAILHFSYKIGGVTFDGCAQAQITGDVCGTSGSSPLKDQPKKWPHDDGLGEVGATVCDPNPGEC</sequence>
<organism evidence="2 3">
    <name type="scientific">Nocardioides agariphilus</name>
    <dbReference type="NCBI Taxonomy" id="433664"/>
    <lineage>
        <taxon>Bacteria</taxon>
        <taxon>Bacillati</taxon>
        <taxon>Actinomycetota</taxon>
        <taxon>Actinomycetes</taxon>
        <taxon>Propionibacteriales</taxon>
        <taxon>Nocardioidaceae</taxon>
        <taxon>Nocardioides</taxon>
    </lineage>
</organism>
<proteinExistence type="predicted"/>
<dbReference type="Proteomes" id="UP000660668">
    <property type="component" value="Unassembled WGS sequence"/>
</dbReference>
<feature type="region of interest" description="Disordered" evidence="1">
    <location>
        <begin position="165"/>
        <end position="189"/>
    </location>
</feature>
<gene>
    <name evidence="2" type="ORF">ISU10_14835</name>
</gene>
<name>A0A930VQI3_9ACTN</name>
<reference evidence="2" key="1">
    <citation type="submission" date="2020-11" db="EMBL/GenBank/DDBJ databases">
        <title>Nocardioides cynanchi sp. nov., isolated from soil of rhizosphere of Cynanchum wilfordii.</title>
        <authorList>
            <person name="Lee J.-S."/>
            <person name="Suh M.K."/>
            <person name="Kim J.-S."/>
        </authorList>
    </citation>
    <scope>NUCLEOTIDE SEQUENCE</scope>
    <source>
        <strain evidence="2">KCTC 19276</strain>
    </source>
</reference>
<keyword evidence="3" id="KW-1185">Reference proteome</keyword>